<dbReference type="EMBL" id="KB611387">
    <property type="protein sequence ID" value="EMH73055.1"/>
    <property type="molecule type" value="Genomic_DNA"/>
</dbReference>
<gene>
    <name evidence="1" type="ORF">EHI8A_098330</name>
</gene>
<dbReference type="Proteomes" id="UP000030781">
    <property type="component" value="Unassembled WGS sequence"/>
</dbReference>
<sequence length="20" mass="2384">MKDLYPHLMIYLFIAVGVFI</sequence>
<organism evidence="1 2">
    <name type="scientific">Entamoeba histolytica HM-1:IMSS-B</name>
    <dbReference type="NCBI Taxonomy" id="885319"/>
    <lineage>
        <taxon>Eukaryota</taxon>
        <taxon>Amoebozoa</taxon>
        <taxon>Evosea</taxon>
        <taxon>Archamoebae</taxon>
        <taxon>Mastigamoebida</taxon>
        <taxon>Entamoebidae</taxon>
        <taxon>Entamoeba</taxon>
    </lineage>
</organism>
<feature type="non-terminal residue" evidence="1">
    <location>
        <position position="20"/>
    </location>
</feature>
<dbReference type="VEuPathDB" id="AmoebaDB:EHI8A_098330"/>
<evidence type="ECO:0000313" key="2">
    <source>
        <dbReference type="Proteomes" id="UP000030781"/>
    </source>
</evidence>
<dbReference type="AlphaFoldDB" id="M3TUQ3"/>
<proteinExistence type="predicted"/>
<name>M3TUQ3_ENTH1</name>
<evidence type="ECO:0000313" key="1">
    <source>
        <dbReference type="EMBL" id="EMH73055.1"/>
    </source>
</evidence>
<reference evidence="1 2" key="1">
    <citation type="submission" date="2013-01" db="EMBL/GenBank/DDBJ databases">
        <authorList>
            <person name="Hannick L."/>
            <person name="Zafar N."/>
            <person name="Lorenzi H."/>
            <person name="Ali I.A."/>
            <person name="Petri W.P."/>
            <person name="Caler E."/>
        </authorList>
    </citation>
    <scope>NUCLEOTIDE SEQUENCE [LARGE SCALE GENOMIC DNA]</scope>
    <source>
        <strain evidence="2">HM3:IMSS-B</strain>
    </source>
</reference>
<protein>
    <submittedName>
        <fullName evidence="1">Uncharacterized protein</fullName>
    </submittedName>
</protein>
<accession>M3TUQ3</accession>